<proteinExistence type="predicted"/>
<accession>A0A517YPE7</accession>
<evidence type="ECO:0000313" key="2">
    <source>
        <dbReference type="Proteomes" id="UP000317369"/>
    </source>
</evidence>
<dbReference type="RefSeq" id="WP_145073085.1">
    <property type="nucleotide sequence ID" value="NZ_CP036425.1"/>
</dbReference>
<evidence type="ECO:0000313" key="1">
    <source>
        <dbReference type="EMBL" id="QDU32089.1"/>
    </source>
</evidence>
<dbReference type="Proteomes" id="UP000317369">
    <property type="component" value="Chromosome"/>
</dbReference>
<keyword evidence="2" id="KW-1185">Reference proteome</keyword>
<protein>
    <submittedName>
        <fullName evidence="1">Uncharacterized protein</fullName>
    </submittedName>
</protein>
<dbReference type="AlphaFoldDB" id="A0A517YPE7"/>
<dbReference type="KEGG" id="pcor:KS4_01180"/>
<dbReference type="OrthoDB" id="774413at2"/>
<gene>
    <name evidence="1" type="ORF">KS4_01180</name>
</gene>
<sequence>MISYIYCRSWFNAKKKALNIIDQKTAQYDHNARQMYTVLISKDEIPKYVIIVKDTFVCVCVLDHLLRIYLEFHYEEVHTSRLFMRMAIRRSYEQNTDNVLDGRSYIYKTSGDLCIRQSAYNSPETKILHSHVDVSGYYAQYPEFGQYMELIERGLAHKFEARDNR</sequence>
<name>A0A517YPE7_9BACT</name>
<reference evidence="1 2" key="1">
    <citation type="submission" date="2019-02" db="EMBL/GenBank/DDBJ databases">
        <title>Deep-cultivation of Planctomycetes and their phenomic and genomic characterization uncovers novel biology.</title>
        <authorList>
            <person name="Wiegand S."/>
            <person name="Jogler M."/>
            <person name="Boedeker C."/>
            <person name="Pinto D."/>
            <person name="Vollmers J."/>
            <person name="Rivas-Marin E."/>
            <person name="Kohn T."/>
            <person name="Peeters S.H."/>
            <person name="Heuer A."/>
            <person name="Rast P."/>
            <person name="Oberbeckmann S."/>
            <person name="Bunk B."/>
            <person name="Jeske O."/>
            <person name="Meyerdierks A."/>
            <person name="Storesund J.E."/>
            <person name="Kallscheuer N."/>
            <person name="Luecker S."/>
            <person name="Lage O.M."/>
            <person name="Pohl T."/>
            <person name="Merkel B.J."/>
            <person name="Hornburger P."/>
            <person name="Mueller R.-W."/>
            <person name="Bruemmer F."/>
            <person name="Labrenz M."/>
            <person name="Spormann A.M."/>
            <person name="Op den Camp H."/>
            <person name="Overmann J."/>
            <person name="Amann R."/>
            <person name="Jetten M.S.M."/>
            <person name="Mascher T."/>
            <person name="Medema M.H."/>
            <person name="Devos D.P."/>
            <person name="Kaster A.-K."/>
            <person name="Ovreas L."/>
            <person name="Rohde M."/>
            <person name="Galperin M.Y."/>
            <person name="Jogler C."/>
        </authorList>
    </citation>
    <scope>NUCLEOTIDE SEQUENCE [LARGE SCALE GENOMIC DNA]</scope>
    <source>
        <strain evidence="1 2">KS4</strain>
    </source>
</reference>
<dbReference type="EMBL" id="CP036425">
    <property type="protein sequence ID" value="QDU32089.1"/>
    <property type="molecule type" value="Genomic_DNA"/>
</dbReference>
<organism evidence="1 2">
    <name type="scientific">Poriferisphaera corsica</name>
    <dbReference type="NCBI Taxonomy" id="2528020"/>
    <lineage>
        <taxon>Bacteria</taxon>
        <taxon>Pseudomonadati</taxon>
        <taxon>Planctomycetota</taxon>
        <taxon>Phycisphaerae</taxon>
        <taxon>Phycisphaerales</taxon>
        <taxon>Phycisphaeraceae</taxon>
        <taxon>Poriferisphaera</taxon>
    </lineage>
</organism>